<dbReference type="Proteomes" id="UP000062645">
    <property type="component" value="Chromosome"/>
</dbReference>
<dbReference type="Pfam" id="PF01402">
    <property type="entry name" value="RHH_1"/>
    <property type="match status" value="1"/>
</dbReference>
<sequence>MKNNKSVYVPFRAEKQLIDDLDLVRASLGMNRSAAIREAIDMYLRFMRAVDIYEIPKLPQTTTTEEN</sequence>
<dbReference type="EMBL" id="CP012036">
    <property type="protein sequence ID" value="ALF55640.1"/>
    <property type="molecule type" value="Genomic_DNA"/>
</dbReference>
<accession>A0A0M4SVB7</accession>
<evidence type="ECO:0000313" key="3">
    <source>
        <dbReference type="Proteomes" id="UP000062645"/>
    </source>
</evidence>
<keyword evidence="3" id="KW-1185">Reference proteome</keyword>
<protein>
    <recommendedName>
        <fullName evidence="1">Ribbon-helix-helix protein CopG domain-containing protein</fullName>
    </recommendedName>
</protein>
<reference evidence="2 3" key="2">
    <citation type="journal article" date="2016" name="Genome Announc.">
        <title>Draft Genome Sequence of the N2-Fixing Cyanobacterium Nostoc piscinale CENA21, Isolated from the Brazilian Amazon Floodplain.</title>
        <authorList>
            <person name="Leao T."/>
            <person name="Guimaraes P.I."/>
            <person name="de Melo A.G."/>
            <person name="Ramos R.T."/>
            <person name="Leao P.N."/>
            <person name="Silva A."/>
            <person name="Fiore M.F."/>
            <person name="Schneider M.P."/>
        </authorList>
    </citation>
    <scope>NUCLEOTIDE SEQUENCE [LARGE SCALE GENOMIC DNA]</scope>
    <source>
        <strain evidence="2 3">CENA21</strain>
    </source>
</reference>
<reference evidence="3" key="1">
    <citation type="submission" date="2015-07" db="EMBL/GenBank/DDBJ databases">
        <title>Genome Of Nitrogen-Fixing Cyanobacterium Nostoc piscinale CENA21 From Solimoes/Amazon River Floodplain Sediments And Comparative Genomics To Uncover Biosynthetic Natural Products Potential.</title>
        <authorList>
            <person name="Leao T.F."/>
            <person name="Leao P.N."/>
            <person name="Guimaraes P.I."/>
            <person name="de Melo A.G.C."/>
            <person name="Ramos R.T.J."/>
            <person name="Silva A."/>
            <person name="Fiore M.F."/>
            <person name="Schneider M.P.C."/>
        </authorList>
    </citation>
    <scope>NUCLEOTIDE SEQUENCE [LARGE SCALE GENOMIC DNA]</scope>
    <source>
        <strain evidence="3">CENA21</strain>
    </source>
</reference>
<dbReference type="GO" id="GO:0006355">
    <property type="term" value="P:regulation of DNA-templated transcription"/>
    <property type="evidence" value="ECO:0007669"/>
    <property type="project" value="InterPro"/>
</dbReference>
<proteinExistence type="predicted"/>
<dbReference type="KEGG" id="npz:ACX27_26810"/>
<evidence type="ECO:0000259" key="1">
    <source>
        <dbReference type="Pfam" id="PF01402"/>
    </source>
</evidence>
<evidence type="ECO:0000313" key="2">
    <source>
        <dbReference type="EMBL" id="ALF55640.1"/>
    </source>
</evidence>
<name>A0A0M4SVB7_9NOSO</name>
<dbReference type="RefSeq" id="WP_062296993.1">
    <property type="nucleotide sequence ID" value="NZ_CP012036.1"/>
</dbReference>
<feature type="domain" description="Ribbon-helix-helix protein CopG" evidence="1">
    <location>
        <begin position="12"/>
        <end position="44"/>
    </location>
</feature>
<gene>
    <name evidence="2" type="ORF">ACX27_26810</name>
</gene>
<dbReference type="PATRIC" id="fig|224013.5.peg.6419"/>
<dbReference type="STRING" id="224013.ACX27_26810"/>
<organism evidence="2 3">
    <name type="scientific">Nostoc piscinale CENA21</name>
    <dbReference type="NCBI Taxonomy" id="224013"/>
    <lineage>
        <taxon>Bacteria</taxon>
        <taxon>Bacillati</taxon>
        <taxon>Cyanobacteriota</taxon>
        <taxon>Cyanophyceae</taxon>
        <taxon>Nostocales</taxon>
        <taxon>Nostocaceae</taxon>
        <taxon>Nostoc</taxon>
    </lineage>
</organism>
<dbReference type="InterPro" id="IPR002145">
    <property type="entry name" value="CopG"/>
</dbReference>
<dbReference type="AlphaFoldDB" id="A0A0M4SVB7"/>